<reference evidence="2" key="1">
    <citation type="journal article" date="2014" name="Nat. Genet.">
        <title>Genome of the human hookworm Necator americanus.</title>
        <authorList>
            <person name="Tang Y.T."/>
            <person name="Gao X."/>
            <person name="Rosa B.A."/>
            <person name="Abubucker S."/>
            <person name="Hallsworth-Pepin K."/>
            <person name="Martin J."/>
            <person name="Tyagi R."/>
            <person name="Heizer E."/>
            <person name="Zhang X."/>
            <person name="Bhonagiri-Palsikar V."/>
            <person name="Minx P."/>
            <person name="Warren W.C."/>
            <person name="Wang Q."/>
            <person name="Zhan B."/>
            <person name="Hotez P.J."/>
            <person name="Sternberg P.W."/>
            <person name="Dougall A."/>
            <person name="Gaze S.T."/>
            <person name="Mulvenna J."/>
            <person name="Sotillo J."/>
            <person name="Ranganathan S."/>
            <person name="Rabelo E.M."/>
            <person name="Wilson R.K."/>
            <person name="Felgner P.L."/>
            <person name="Bethony J."/>
            <person name="Hawdon J.M."/>
            <person name="Gasser R.B."/>
            <person name="Loukas A."/>
            <person name="Mitreva M."/>
        </authorList>
    </citation>
    <scope>NUCLEOTIDE SEQUENCE [LARGE SCALE GENOMIC DNA]</scope>
</reference>
<proteinExistence type="predicted"/>
<gene>
    <name evidence="1" type="ORF">NECAME_17752</name>
</gene>
<dbReference type="Proteomes" id="UP000053676">
    <property type="component" value="Unassembled WGS sequence"/>
</dbReference>
<evidence type="ECO:0000313" key="1">
    <source>
        <dbReference type="EMBL" id="ETN82317.1"/>
    </source>
</evidence>
<protein>
    <submittedName>
        <fullName evidence="1">Uncharacterized protein</fullName>
    </submittedName>
</protein>
<evidence type="ECO:0000313" key="2">
    <source>
        <dbReference type="Proteomes" id="UP000053676"/>
    </source>
</evidence>
<dbReference type="KEGG" id="nai:NECAME_17752"/>
<accession>W2TMV2</accession>
<name>W2TMV2_NECAM</name>
<organism evidence="1 2">
    <name type="scientific">Necator americanus</name>
    <name type="common">Human hookworm</name>
    <dbReference type="NCBI Taxonomy" id="51031"/>
    <lineage>
        <taxon>Eukaryota</taxon>
        <taxon>Metazoa</taxon>
        <taxon>Ecdysozoa</taxon>
        <taxon>Nematoda</taxon>
        <taxon>Chromadorea</taxon>
        <taxon>Rhabditida</taxon>
        <taxon>Rhabditina</taxon>
        <taxon>Rhabditomorpha</taxon>
        <taxon>Strongyloidea</taxon>
        <taxon>Ancylostomatidae</taxon>
        <taxon>Bunostominae</taxon>
        <taxon>Necator</taxon>
    </lineage>
</organism>
<dbReference type="AlphaFoldDB" id="W2TMV2"/>
<dbReference type="EMBL" id="KI658518">
    <property type="protein sequence ID" value="ETN82317.1"/>
    <property type="molecule type" value="Genomic_DNA"/>
</dbReference>
<sequence length="144" mass="16402">MFEEGMLMEFAKLNLVCGHVFCGHRRRISRNRRPVSRFVASPHRLQLRRQLSPVSLAKGPSTQISSAPAFATGRSLLPRTKDNLTKCNNTSFILIEGTVNDEEDHESHLEWLCSPTDFIFFPNKFVDEPQHVISSIHSLKERVG</sequence>
<keyword evidence="2" id="KW-1185">Reference proteome</keyword>